<dbReference type="OrthoDB" id="1927254at2759"/>
<organism evidence="11 12">
    <name type="scientific">Senna tora</name>
    <dbReference type="NCBI Taxonomy" id="362788"/>
    <lineage>
        <taxon>Eukaryota</taxon>
        <taxon>Viridiplantae</taxon>
        <taxon>Streptophyta</taxon>
        <taxon>Embryophyta</taxon>
        <taxon>Tracheophyta</taxon>
        <taxon>Spermatophyta</taxon>
        <taxon>Magnoliopsida</taxon>
        <taxon>eudicotyledons</taxon>
        <taxon>Gunneridae</taxon>
        <taxon>Pentapetalae</taxon>
        <taxon>rosids</taxon>
        <taxon>fabids</taxon>
        <taxon>Fabales</taxon>
        <taxon>Fabaceae</taxon>
        <taxon>Caesalpinioideae</taxon>
        <taxon>Cassia clade</taxon>
        <taxon>Senna</taxon>
    </lineage>
</organism>
<feature type="domain" description="Dof-type" evidence="10">
    <location>
        <begin position="107"/>
        <end position="161"/>
    </location>
</feature>
<evidence type="ECO:0000256" key="6">
    <source>
        <dbReference type="ARBA" id="ARBA00023163"/>
    </source>
</evidence>
<dbReference type="PROSITE" id="PS01361">
    <property type="entry name" value="ZF_DOF_1"/>
    <property type="match status" value="1"/>
</dbReference>
<dbReference type="InterPro" id="IPR045174">
    <property type="entry name" value="Dof"/>
</dbReference>
<dbReference type="EMBL" id="JAAIUW010000008">
    <property type="protein sequence ID" value="KAF7819235.1"/>
    <property type="molecule type" value="Genomic_DNA"/>
</dbReference>
<evidence type="ECO:0000313" key="12">
    <source>
        <dbReference type="Proteomes" id="UP000634136"/>
    </source>
</evidence>
<dbReference type="PROSITE" id="PS50884">
    <property type="entry name" value="ZF_DOF_2"/>
    <property type="match status" value="1"/>
</dbReference>
<keyword evidence="7 8" id="KW-0539">Nucleus</keyword>
<keyword evidence="3" id="KW-0862">Zinc</keyword>
<feature type="compositionally biased region" description="Basic and acidic residues" evidence="9">
    <location>
        <begin position="57"/>
        <end position="75"/>
    </location>
</feature>
<proteinExistence type="predicted"/>
<feature type="compositionally biased region" description="Polar residues" evidence="9">
    <location>
        <begin position="257"/>
        <end position="270"/>
    </location>
</feature>
<dbReference type="GO" id="GO:0003677">
    <property type="term" value="F:DNA binding"/>
    <property type="evidence" value="ECO:0007669"/>
    <property type="project" value="UniProtKB-UniRule"/>
</dbReference>
<dbReference type="GO" id="GO:0003700">
    <property type="term" value="F:DNA-binding transcription factor activity"/>
    <property type="evidence" value="ECO:0007669"/>
    <property type="project" value="InterPro"/>
</dbReference>
<dbReference type="PANTHER" id="PTHR31089:SF47">
    <property type="entry name" value="DOF-TYPE DOMAIN-CONTAINING PROTEIN"/>
    <property type="match status" value="1"/>
</dbReference>
<dbReference type="GO" id="GO:0005634">
    <property type="term" value="C:nucleus"/>
    <property type="evidence" value="ECO:0007669"/>
    <property type="project" value="UniProtKB-SubCell"/>
</dbReference>
<keyword evidence="2 8" id="KW-0863">Zinc-finger</keyword>
<accession>A0A834TDT4</accession>
<keyword evidence="4" id="KW-0805">Transcription regulation</keyword>
<gene>
    <name evidence="11" type="ORF">G2W53_024690</name>
</gene>
<dbReference type="AlphaFoldDB" id="A0A834TDT4"/>
<evidence type="ECO:0000256" key="9">
    <source>
        <dbReference type="SAM" id="MobiDB-lite"/>
    </source>
</evidence>
<comment type="caution">
    <text evidence="11">The sequence shown here is derived from an EMBL/GenBank/DDBJ whole genome shotgun (WGS) entry which is preliminary data.</text>
</comment>
<keyword evidence="1" id="KW-0479">Metal-binding</keyword>
<feature type="region of interest" description="Disordered" evidence="9">
    <location>
        <begin position="201"/>
        <end position="226"/>
    </location>
</feature>
<evidence type="ECO:0000256" key="1">
    <source>
        <dbReference type="ARBA" id="ARBA00022723"/>
    </source>
</evidence>
<dbReference type="PANTHER" id="PTHR31089">
    <property type="entry name" value="CYCLIC DOF FACTOR 2"/>
    <property type="match status" value="1"/>
</dbReference>
<name>A0A834TDT4_9FABA</name>
<keyword evidence="5 8" id="KW-0238">DNA-binding</keyword>
<feature type="compositionally biased region" description="Basic and acidic residues" evidence="9">
    <location>
        <begin position="83"/>
        <end position="104"/>
    </location>
</feature>
<reference evidence="11" key="1">
    <citation type="submission" date="2020-09" db="EMBL/GenBank/DDBJ databases">
        <title>Genome-Enabled Discovery of Anthraquinone Biosynthesis in Senna tora.</title>
        <authorList>
            <person name="Kang S.-H."/>
            <person name="Pandey R.P."/>
            <person name="Lee C.-M."/>
            <person name="Sim J.-S."/>
            <person name="Jeong J.-T."/>
            <person name="Choi B.-S."/>
            <person name="Jung M."/>
            <person name="Ginzburg D."/>
            <person name="Zhao K."/>
            <person name="Won S.Y."/>
            <person name="Oh T.-J."/>
            <person name="Yu Y."/>
            <person name="Kim N.-H."/>
            <person name="Lee O.R."/>
            <person name="Lee T.-H."/>
            <person name="Bashyal P."/>
            <person name="Kim T.-S."/>
            <person name="Lee W.-H."/>
            <person name="Kawkins C."/>
            <person name="Kim C.-K."/>
            <person name="Kim J.S."/>
            <person name="Ahn B.O."/>
            <person name="Rhee S.Y."/>
            <person name="Sohng J.K."/>
        </authorList>
    </citation>
    <scope>NUCLEOTIDE SEQUENCE</scope>
    <source>
        <tissue evidence="11">Leaf</tissue>
    </source>
</reference>
<feature type="compositionally biased region" description="Polar residues" evidence="9">
    <location>
        <begin position="22"/>
        <end position="34"/>
    </location>
</feature>
<dbReference type="Proteomes" id="UP000634136">
    <property type="component" value="Unassembled WGS sequence"/>
</dbReference>
<evidence type="ECO:0000313" key="11">
    <source>
        <dbReference type="EMBL" id="KAF7819235.1"/>
    </source>
</evidence>
<dbReference type="GO" id="GO:0008270">
    <property type="term" value="F:zinc ion binding"/>
    <property type="evidence" value="ECO:0007669"/>
    <property type="project" value="UniProtKB-KW"/>
</dbReference>
<evidence type="ECO:0000256" key="4">
    <source>
        <dbReference type="ARBA" id="ARBA00023015"/>
    </source>
</evidence>
<dbReference type="InterPro" id="IPR003851">
    <property type="entry name" value="Znf_Dof"/>
</dbReference>
<evidence type="ECO:0000259" key="10">
    <source>
        <dbReference type="PROSITE" id="PS50884"/>
    </source>
</evidence>
<sequence>MSGKDPVIKLFGRKIPLPECQIPTTTSQIPSNSAPKDGCSSLKKAEAENCEGLETPPELRDSKKESQWQKNEAPKENPNSKAAEVEDKKSSSTEEDDKMMKKPDKIQQCPRCNSMDTKFCYFNNYNVNQPRHFCKNCQRYWTAGGTMRNVPVGAGRRRNKQHLASQTQYHRHIIVSPEGIPIAPTTLTDSSSPHQHQLFSTLESSSPAFRSSPDHHHHNSTTTTLLKFGPESADSVLHLGSNIINCGENGGEEASSLCGSSVTNASSAQGNELSNSNELNPSNGVQCYPVVPPWMFPVQWYPLQFVAPPYWTGAVSIGSSNGCLSPSSSTTNSCCSGNASPTPTLLGKHSRDAVFSTDEDKSDKCVLVPKTLRI</sequence>
<comment type="subcellular location">
    <subcellularLocation>
        <location evidence="8">Nucleus</location>
    </subcellularLocation>
</comment>
<feature type="region of interest" description="Disordered" evidence="9">
    <location>
        <begin position="255"/>
        <end position="278"/>
    </location>
</feature>
<protein>
    <submittedName>
        <fullName evidence="11">Cyclic dof factor 3-like</fullName>
    </submittedName>
</protein>
<keyword evidence="6" id="KW-0804">Transcription</keyword>
<feature type="region of interest" description="Disordered" evidence="9">
    <location>
        <begin position="1"/>
        <end position="104"/>
    </location>
</feature>
<keyword evidence="12" id="KW-1185">Reference proteome</keyword>
<evidence type="ECO:0000256" key="2">
    <source>
        <dbReference type="ARBA" id="ARBA00022771"/>
    </source>
</evidence>
<evidence type="ECO:0000256" key="3">
    <source>
        <dbReference type="ARBA" id="ARBA00022833"/>
    </source>
</evidence>
<evidence type="ECO:0000256" key="8">
    <source>
        <dbReference type="PROSITE-ProRule" id="PRU00071"/>
    </source>
</evidence>
<evidence type="ECO:0000256" key="5">
    <source>
        <dbReference type="ARBA" id="ARBA00023125"/>
    </source>
</evidence>
<evidence type="ECO:0000256" key="7">
    <source>
        <dbReference type="ARBA" id="ARBA00023242"/>
    </source>
</evidence>
<dbReference type="Pfam" id="PF02701">
    <property type="entry name" value="Zn_ribbon_Dof"/>
    <property type="match status" value="1"/>
</dbReference>